<evidence type="ECO:0000313" key="2">
    <source>
        <dbReference type="EMBL" id="KAK4087215.1"/>
    </source>
</evidence>
<name>A0ABR0BT76_PURLI</name>
<accession>A0ABR0BT76</accession>
<evidence type="ECO:0000313" key="3">
    <source>
        <dbReference type="Proteomes" id="UP001287286"/>
    </source>
</evidence>
<evidence type="ECO:0000256" key="1">
    <source>
        <dbReference type="SAM" id="MobiDB-lite"/>
    </source>
</evidence>
<feature type="region of interest" description="Disordered" evidence="1">
    <location>
        <begin position="77"/>
        <end position="104"/>
    </location>
</feature>
<dbReference type="EMBL" id="JAWRVI010000034">
    <property type="protein sequence ID" value="KAK4087215.1"/>
    <property type="molecule type" value="Genomic_DNA"/>
</dbReference>
<organism evidence="2 3">
    <name type="scientific">Purpureocillium lilacinum</name>
    <name type="common">Paecilomyces lilacinus</name>
    <dbReference type="NCBI Taxonomy" id="33203"/>
    <lineage>
        <taxon>Eukaryota</taxon>
        <taxon>Fungi</taxon>
        <taxon>Dikarya</taxon>
        <taxon>Ascomycota</taxon>
        <taxon>Pezizomycotina</taxon>
        <taxon>Sordariomycetes</taxon>
        <taxon>Hypocreomycetidae</taxon>
        <taxon>Hypocreales</taxon>
        <taxon>Ophiocordycipitaceae</taxon>
        <taxon>Purpureocillium</taxon>
    </lineage>
</organism>
<reference evidence="2 3" key="1">
    <citation type="journal article" date="2024" name="Microbiol. Resour. Announc.">
        <title>Genome annotations for the ascomycete fungi Trichoderma harzianum, Trichoderma aggressivum, and Purpureocillium lilacinum.</title>
        <authorList>
            <person name="Beijen E.P.W."/>
            <person name="Ohm R.A."/>
        </authorList>
    </citation>
    <scope>NUCLEOTIDE SEQUENCE [LARGE SCALE GENOMIC DNA]</scope>
    <source>
        <strain evidence="2 3">CBS 150709</strain>
    </source>
</reference>
<dbReference type="InterPro" id="IPR015947">
    <property type="entry name" value="PUA-like_sf"/>
</dbReference>
<protein>
    <submittedName>
        <fullName evidence="2">Uncharacterized protein</fullName>
    </submittedName>
</protein>
<proteinExistence type="predicted"/>
<sequence>MRRFGGGACLDFGAKLADSHRESGQRICSASEANPANYVTAPPRGGSGHELAMGGGASRSFAARDVCALACVPVGQTGAGKGSTRPSHRRRLAHSPGHMPSWHGEPGGGAAIVAELLAHSMSSAQLSSSTPPHMELEEVEDGVAYCLGWAGFSGFWRRRKEGQLVALPEELGLRDWAAERGLFDTHSSHETNDGSPWTRQQLLKGQNGVVNAFAGVVVGGSPLDAIALPGLGWPLMKFAATVLWYAMEVEPNGSGAAILSDLMAMMTPVADMKHAEPQPRRVYADVQQKNEAVRSARGVVTGACHQGSTPASPASPATSGLHVPPLRLSKMVLRAYSSKILEAIQWHPSQSGKNVCSYHLHFMHATSEQHAREAAHCMVVVQSPLPPACHRRTICIRLGGETDVLLAIQPAHLNNILTRQKNHEYRKYRLRDGVERLWLYETRGTTQESKGTAAITHIATIPFDVRHTPGTVPEERFGIGNAEFNAGKKQSKYGYPIMELYRLVKPIPLAEMKTVWGMGGAPMGWCYVKKPMWQDRWGEEQGRDKRVSRVF</sequence>
<dbReference type="SUPFAM" id="SSF88697">
    <property type="entry name" value="PUA domain-like"/>
    <property type="match status" value="1"/>
</dbReference>
<keyword evidence="3" id="KW-1185">Reference proteome</keyword>
<gene>
    <name evidence="2" type="ORF">Purlil1_8513</name>
</gene>
<comment type="caution">
    <text evidence="2">The sequence shown here is derived from an EMBL/GenBank/DDBJ whole genome shotgun (WGS) entry which is preliminary data.</text>
</comment>
<dbReference type="Proteomes" id="UP001287286">
    <property type="component" value="Unassembled WGS sequence"/>
</dbReference>